<keyword evidence="3" id="KW-1185">Reference proteome</keyword>
<feature type="compositionally biased region" description="Low complexity" evidence="1">
    <location>
        <begin position="186"/>
        <end position="200"/>
    </location>
</feature>
<dbReference type="EMBL" id="JARIHO010000070">
    <property type="protein sequence ID" value="KAJ7312792.1"/>
    <property type="molecule type" value="Genomic_DNA"/>
</dbReference>
<dbReference type="Proteomes" id="UP001218218">
    <property type="component" value="Unassembled WGS sequence"/>
</dbReference>
<accession>A0AAD6ZAH1</accession>
<organism evidence="2 3">
    <name type="scientific">Mycena albidolilacea</name>
    <dbReference type="NCBI Taxonomy" id="1033008"/>
    <lineage>
        <taxon>Eukaryota</taxon>
        <taxon>Fungi</taxon>
        <taxon>Dikarya</taxon>
        <taxon>Basidiomycota</taxon>
        <taxon>Agaricomycotina</taxon>
        <taxon>Agaricomycetes</taxon>
        <taxon>Agaricomycetidae</taxon>
        <taxon>Agaricales</taxon>
        <taxon>Marasmiineae</taxon>
        <taxon>Mycenaceae</taxon>
        <taxon>Mycena</taxon>
    </lineage>
</organism>
<evidence type="ECO:0000313" key="3">
    <source>
        <dbReference type="Proteomes" id="UP001218218"/>
    </source>
</evidence>
<protein>
    <submittedName>
        <fullName evidence="2">Uncharacterized protein</fullName>
    </submittedName>
</protein>
<feature type="region of interest" description="Disordered" evidence="1">
    <location>
        <begin position="172"/>
        <end position="200"/>
    </location>
</feature>
<name>A0AAD6ZAH1_9AGAR</name>
<reference evidence="2" key="1">
    <citation type="submission" date="2023-03" db="EMBL/GenBank/DDBJ databases">
        <title>Massive genome expansion in bonnet fungi (Mycena s.s.) driven by repeated elements and novel gene families across ecological guilds.</title>
        <authorList>
            <consortium name="Lawrence Berkeley National Laboratory"/>
            <person name="Harder C.B."/>
            <person name="Miyauchi S."/>
            <person name="Viragh M."/>
            <person name="Kuo A."/>
            <person name="Thoen E."/>
            <person name="Andreopoulos B."/>
            <person name="Lu D."/>
            <person name="Skrede I."/>
            <person name="Drula E."/>
            <person name="Henrissat B."/>
            <person name="Morin E."/>
            <person name="Kohler A."/>
            <person name="Barry K."/>
            <person name="LaButti K."/>
            <person name="Morin E."/>
            <person name="Salamov A."/>
            <person name="Lipzen A."/>
            <person name="Mereny Z."/>
            <person name="Hegedus B."/>
            <person name="Baldrian P."/>
            <person name="Stursova M."/>
            <person name="Weitz H."/>
            <person name="Taylor A."/>
            <person name="Grigoriev I.V."/>
            <person name="Nagy L.G."/>
            <person name="Martin F."/>
            <person name="Kauserud H."/>
        </authorList>
    </citation>
    <scope>NUCLEOTIDE SEQUENCE</scope>
    <source>
        <strain evidence="2">CBHHK002</strain>
    </source>
</reference>
<proteinExistence type="predicted"/>
<evidence type="ECO:0000256" key="1">
    <source>
        <dbReference type="SAM" id="MobiDB-lite"/>
    </source>
</evidence>
<dbReference type="AlphaFoldDB" id="A0AAD6ZAH1"/>
<evidence type="ECO:0000313" key="2">
    <source>
        <dbReference type="EMBL" id="KAJ7312792.1"/>
    </source>
</evidence>
<sequence>MVPHVVLAGILTDDTFLARMKWKVGHTNDWQRRQREYRVCDIGKTHIWICGWEVSQRYYCEHLAQLEELCDGGERATIDCHFVLKVTTPSFEKQREDKASVPCWPDPRAVPTKAIHWPDEDEVRVGFHADKGDVRVYFSADKGDVRAGSYADKGDVQLFTDKDDVLTKLHADKDSTHKARRGPSWGCHAGHGMGARRAAA</sequence>
<comment type="caution">
    <text evidence="2">The sequence shown here is derived from an EMBL/GenBank/DDBJ whole genome shotgun (WGS) entry which is preliminary data.</text>
</comment>
<gene>
    <name evidence="2" type="ORF">DFH08DRAFT_821956</name>
</gene>